<feature type="compositionally biased region" description="Gly residues" evidence="1">
    <location>
        <begin position="146"/>
        <end position="177"/>
    </location>
</feature>
<dbReference type="PANTHER" id="PTHR48226">
    <property type="entry name" value="OS06G0326200 PROTEIN"/>
    <property type="match status" value="1"/>
</dbReference>
<accession>A0A2K3DWV8</accession>
<feature type="region of interest" description="Disordered" evidence="1">
    <location>
        <begin position="610"/>
        <end position="727"/>
    </location>
</feature>
<feature type="region of interest" description="Disordered" evidence="1">
    <location>
        <begin position="375"/>
        <end position="411"/>
    </location>
</feature>
<evidence type="ECO:0000313" key="3">
    <source>
        <dbReference type="Proteomes" id="UP000006906"/>
    </source>
</evidence>
<evidence type="ECO:0000256" key="1">
    <source>
        <dbReference type="SAM" id="MobiDB-lite"/>
    </source>
</evidence>
<name>A0A2K3DWV8_CHLRE</name>
<keyword evidence="3" id="KW-1185">Reference proteome</keyword>
<gene>
    <name evidence="2" type="ORF">CHLRE_03g168000v5</name>
</gene>
<dbReference type="GO" id="GO:0005884">
    <property type="term" value="C:actin filament"/>
    <property type="evidence" value="ECO:0000318"/>
    <property type="project" value="GO_Central"/>
</dbReference>
<dbReference type="GeneID" id="5728992"/>
<evidence type="ECO:0000313" key="2">
    <source>
        <dbReference type="EMBL" id="PNW85015.1"/>
    </source>
</evidence>
<feature type="compositionally biased region" description="Low complexity" evidence="1">
    <location>
        <begin position="640"/>
        <end position="652"/>
    </location>
</feature>
<feature type="compositionally biased region" description="Gly residues" evidence="1">
    <location>
        <begin position="653"/>
        <end position="664"/>
    </location>
</feature>
<dbReference type="InParanoid" id="A0A2K3DWV8"/>
<feature type="compositionally biased region" description="Low complexity" evidence="1">
    <location>
        <begin position="535"/>
        <end position="544"/>
    </location>
</feature>
<feature type="region of interest" description="Disordered" evidence="1">
    <location>
        <begin position="145"/>
        <end position="223"/>
    </location>
</feature>
<feature type="region of interest" description="Disordered" evidence="1">
    <location>
        <begin position="438"/>
        <end position="520"/>
    </location>
</feature>
<dbReference type="OrthoDB" id="553287at2759"/>
<dbReference type="KEGG" id="cre:CHLRE_03g168000v5"/>
<feature type="region of interest" description="Disordered" evidence="1">
    <location>
        <begin position="776"/>
        <end position="797"/>
    </location>
</feature>
<dbReference type="InterPro" id="IPR053099">
    <property type="entry name" value="WAS/WASL-interacting_domain"/>
</dbReference>
<dbReference type="AlphaFoldDB" id="A0A2K3DWV8"/>
<dbReference type="EMBL" id="CM008964">
    <property type="protein sequence ID" value="PNW85015.1"/>
    <property type="molecule type" value="Genomic_DNA"/>
</dbReference>
<reference evidence="2 3" key="1">
    <citation type="journal article" date="2007" name="Science">
        <title>The Chlamydomonas genome reveals the evolution of key animal and plant functions.</title>
        <authorList>
            <person name="Merchant S.S."/>
            <person name="Prochnik S.E."/>
            <person name="Vallon O."/>
            <person name="Harris E.H."/>
            <person name="Karpowicz S.J."/>
            <person name="Witman G.B."/>
            <person name="Terry A."/>
            <person name="Salamov A."/>
            <person name="Fritz-Laylin L.K."/>
            <person name="Marechal-Drouard L."/>
            <person name="Marshall W.F."/>
            <person name="Qu L.H."/>
            <person name="Nelson D.R."/>
            <person name="Sanderfoot A.A."/>
            <person name="Spalding M.H."/>
            <person name="Kapitonov V.V."/>
            <person name="Ren Q."/>
            <person name="Ferris P."/>
            <person name="Lindquist E."/>
            <person name="Shapiro H."/>
            <person name="Lucas S.M."/>
            <person name="Grimwood J."/>
            <person name="Schmutz J."/>
            <person name="Cardol P."/>
            <person name="Cerutti H."/>
            <person name="Chanfreau G."/>
            <person name="Chen C.L."/>
            <person name="Cognat V."/>
            <person name="Croft M.T."/>
            <person name="Dent R."/>
            <person name="Dutcher S."/>
            <person name="Fernandez E."/>
            <person name="Fukuzawa H."/>
            <person name="Gonzalez-Ballester D."/>
            <person name="Gonzalez-Halphen D."/>
            <person name="Hallmann A."/>
            <person name="Hanikenne M."/>
            <person name="Hippler M."/>
            <person name="Inwood W."/>
            <person name="Jabbari K."/>
            <person name="Kalanon M."/>
            <person name="Kuras R."/>
            <person name="Lefebvre P.A."/>
            <person name="Lemaire S.D."/>
            <person name="Lobanov A.V."/>
            <person name="Lohr M."/>
            <person name="Manuell A."/>
            <person name="Meier I."/>
            <person name="Mets L."/>
            <person name="Mittag M."/>
            <person name="Mittelmeier T."/>
            <person name="Moroney J.V."/>
            <person name="Moseley J."/>
            <person name="Napoli C."/>
            <person name="Nedelcu A.M."/>
            <person name="Niyogi K."/>
            <person name="Novoselov S.V."/>
            <person name="Paulsen I.T."/>
            <person name="Pazour G."/>
            <person name="Purton S."/>
            <person name="Ral J.P."/>
            <person name="Riano-Pachon D.M."/>
            <person name="Riekhof W."/>
            <person name="Rymarquis L."/>
            <person name="Schroda M."/>
            <person name="Stern D."/>
            <person name="Umen J."/>
            <person name="Willows R."/>
            <person name="Wilson N."/>
            <person name="Zimmer S.L."/>
            <person name="Allmer J."/>
            <person name="Balk J."/>
            <person name="Bisova K."/>
            <person name="Chen C.J."/>
            <person name="Elias M."/>
            <person name="Gendler K."/>
            <person name="Hauser C."/>
            <person name="Lamb M.R."/>
            <person name="Ledford H."/>
            <person name="Long J.C."/>
            <person name="Minagawa J."/>
            <person name="Page M.D."/>
            <person name="Pan J."/>
            <person name="Pootakham W."/>
            <person name="Roje S."/>
            <person name="Rose A."/>
            <person name="Stahlberg E."/>
            <person name="Terauchi A.M."/>
            <person name="Yang P."/>
            <person name="Ball S."/>
            <person name="Bowler C."/>
            <person name="Dieckmann C.L."/>
            <person name="Gladyshev V.N."/>
            <person name="Green P."/>
            <person name="Jorgensen R."/>
            <person name="Mayfield S."/>
            <person name="Mueller-Roeber B."/>
            <person name="Rajamani S."/>
            <person name="Sayre R.T."/>
            <person name="Brokstein P."/>
            <person name="Dubchak I."/>
            <person name="Goodstein D."/>
            <person name="Hornick L."/>
            <person name="Huang Y.W."/>
            <person name="Jhaveri J."/>
            <person name="Luo Y."/>
            <person name="Martinez D."/>
            <person name="Ngau W.C."/>
            <person name="Otillar B."/>
            <person name="Poliakov A."/>
            <person name="Porter A."/>
            <person name="Szajkowski L."/>
            <person name="Werner G."/>
            <person name="Zhou K."/>
            <person name="Grigoriev I.V."/>
            <person name="Rokhsar D.S."/>
            <person name="Grossman A.R."/>
        </authorList>
    </citation>
    <scope>NUCLEOTIDE SEQUENCE [LARGE SCALE GENOMIC DNA]</scope>
    <source>
        <strain evidence="3">CC-503</strain>
    </source>
</reference>
<protein>
    <submittedName>
        <fullName evidence="2">Uncharacterized protein</fullName>
    </submittedName>
</protein>
<sequence length="956" mass="94069">MDALPSSQARYINQDPIHALRNEFYGQSGAPDAGRGPAKGVVVFSYAPEEVLRQAKLEAMEIKIRRKMLEQKAAQGDSHALRELTEGPVVDIAKLAELGCGGKHAGGRDQVKALVVPPELTEHGEEIRGSSKVIIKGEKRDFQRLGGAGGAGDGSGQAANGGGTRGGGGGGAGGNVAAGGRPTPVFRTTDVGERLDAATSARKKQGGSPMRGVPGRRKERRPVDPLKKQLRDGMLTYVPVKFEKPEGVGRAALVTQAQALSEARHEYDAVKPRRPASAPLRRYMSIGAATGASSSMRAIAAAAALAEAGDFGGAGGAGRGGGGGGLGGGLGMGEDKWGDVPLVRVQETDLLATYRAKSQRLVAAALAAAEAEAAAARQAAPPPPPGSPRPMRATIRSDSFSRGQQPGAGDADAAATAAAAAATAVGAGVAGVVGARSAAAGGKASTGGRATSPGRRGTGSGSVPATAAEAAATGGGGGGASTSIPNRRGHTVTVIEPHEESTATTTTGGSRARGTAAGAATGAGVARSPYAASAARNAAAQAAHAHAHEHSQPQSPSSPGLPPKAPRRSADSVPAIGLSATAAATAAMSARNKSSRPASAIAAASNSSAWAAAPPAGSGAGGATRVWSAQGASSSPPRVGSALRRPASASAASGGGGGGGGMGSGKSLLSAPGGAEGFGMPRQTYQPPDPESRRAIQSRPGSAVGTAKTNNRIRGPARSPSHLAASYSGPVASLPPWAEGAAAAAAAAAAGLDSNSFTSRSLSGSLLASTSLSLPHPLPHPLPQPGDPWATPSTSFPDAADRAHLQERILGGLARQYAMNAEETAEALAAAAAGHGAHAVAAAAGAGGASRRSGGGHLGMTAEEAAAAAAVQRTAAAMASAGADGGGGGGGGGGRVRPQSAPNRRLRPPSAGHWAGRPDPESVRRSLVKSGATHVYDPEVQPTPVDNYMNSLVGLD</sequence>
<feature type="compositionally biased region" description="Low complexity" evidence="1">
    <location>
        <begin position="502"/>
        <end position="520"/>
    </location>
</feature>
<organism evidence="2 3">
    <name type="scientific">Chlamydomonas reinhardtii</name>
    <name type="common">Chlamydomonas smithii</name>
    <dbReference type="NCBI Taxonomy" id="3055"/>
    <lineage>
        <taxon>Eukaryota</taxon>
        <taxon>Viridiplantae</taxon>
        <taxon>Chlorophyta</taxon>
        <taxon>core chlorophytes</taxon>
        <taxon>Chlorophyceae</taxon>
        <taxon>CS clade</taxon>
        <taxon>Chlamydomonadales</taxon>
        <taxon>Chlamydomonadaceae</taxon>
        <taxon>Chlamydomonas</taxon>
    </lineage>
</organism>
<feature type="region of interest" description="Disordered" evidence="1">
    <location>
        <begin position="535"/>
        <end position="571"/>
    </location>
</feature>
<dbReference type="GO" id="GO:0030048">
    <property type="term" value="P:actin filament-based movement"/>
    <property type="evidence" value="ECO:0000318"/>
    <property type="project" value="GO_Central"/>
</dbReference>
<dbReference type="PANTHER" id="PTHR48226:SF1">
    <property type="entry name" value="WAS_WASL-INTERACTING PROTEIN FAMILY MEMBER 1"/>
    <property type="match status" value="1"/>
</dbReference>
<dbReference type="Gramene" id="PNW85015">
    <property type="protein sequence ID" value="PNW85015"/>
    <property type="gene ID" value="CHLRE_03g168000v5"/>
</dbReference>
<dbReference type="RefSeq" id="XP_042925958.1">
    <property type="nucleotide sequence ID" value="XM_043060829.1"/>
</dbReference>
<feature type="compositionally biased region" description="Low complexity" evidence="1">
    <location>
        <begin position="438"/>
        <end position="472"/>
    </location>
</feature>
<dbReference type="ExpressionAtlas" id="A0A2K3DWV8">
    <property type="expression patterns" value="baseline"/>
</dbReference>
<dbReference type="Proteomes" id="UP000006906">
    <property type="component" value="Chromosome 3"/>
</dbReference>
<feature type="region of interest" description="Disordered" evidence="1">
    <location>
        <begin position="880"/>
        <end position="925"/>
    </location>
</feature>
<feature type="compositionally biased region" description="Gly residues" evidence="1">
    <location>
        <begin position="883"/>
        <end position="895"/>
    </location>
</feature>
<proteinExistence type="predicted"/>
<feature type="compositionally biased region" description="Pro residues" evidence="1">
    <location>
        <begin position="776"/>
        <end position="786"/>
    </location>
</feature>